<protein>
    <submittedName>
        <fullName evidence="4">Transcriptional regulator</fullName>
    </submittedName>
</protein>
<evidence type="ECO:0000259" key="3">
    <source>
        <dbReference type="PROSITE" id="PS50930"/>
    </source>
</evidence>
<dbReference type="Pfam" id="PF04397">
    <property type="entry name" value="LytTR"/>
    <property type="match status" value="1"/>
</dbReference>
<dbReference type="Gene3D" id="2.40.50.1020">
    <property type="entry name" value="LytTr DNA-binding domain"/>
    <property type="match status" value="1"/>
</dbReference>
<keyword evidence="1" id="KW-0597">Phosphoprotein</keyword>
<feature type="domain" description="Response regulatory" evidence="2">
    <location>
        <begin position="2"/>
        <end position="114"/>
    </location>
</feature>
<dbReference type="AlphaFoldDB" id="A0A1Y2PFZ6"/>
<dbReference type="RefSeq" id="WP_086029741.1">
    <property type="nucleotide sequence ID" value="NZ_LAPZ01000002.1"/>
</dbReference>
<reference evidence="4 5" key="1">
    <citation type="submission" date="2015-03" db="EMBL/GenBank/DDBJ databases">
        <title>Genome sequence of Tenacibaculum sp. S2-2, isolated from intestinal microbiota of sea cucumber, Apostichopus japonicas.</title>
        <authorList>
            <person name="Shao Z."/>
            <person name="Wang L."/>
            <person name="Li X."/>
        </authorList>
    </citation>
    <scope>NUCLEOTIDE SEQUENCE [LARGE SCALE GENOMIC DNA]</scope>
    <source>
        <strain evidence="4 5">S2-2</strain>
    </source>
</reference>
<dbReference type="Gene3D" id="3.40.50.2300">
    <property type="match status" value="1"/>
</dbReference>
<gene>
    <name evidence="4" type="ORF">WH52_04510</name>
</gene>
<dbReference type="PROSITE" id="PS50110">
    <property type="entry name" value="RESPONSE_REGULATORY"/>
    <property type="match status" value="1"/>
</dbReference>
<dbReference type="InterPro" id="IPR007492">
    <property type="entry name" value="LytTR_DNA-bd_dom"/>
</dbReference>
<proteinExistence type="predicted"/>
<name>A0A1Y2PFZ6_9FLAO</name>
<dbReference type="SMART" id="SM00448">
    <property type="entry name" value="REC"/>
    <property type="match status" value="1"/>
</dbReference>
<accession>A0A1Y2PFZ6</accession>
<dbReference type="OrthoDB" id="2168082at2"/>
<dbReference type="PROSITE" id="PS50930">
    <property type="entry name" value="HTH_LYTTR"/>
    <property type="match status" value="1"/>
</dbReference>
<dbReference type="STRING" id="1635173.WH52_04510"/>
<evidence type="ECO:0000259" key="2">
    <source>
        <dbReference type="PROSITE" id="PS50110"/>
    </source>
</evidence>
<sequence>MKCIIIEDELPAQLILKSYIKRFDQLELISSFQTAIEANSFLKKNTIDLVFLDINLPDISGLDFIKTVQNPPQIIITTAYPDYALDSFELDTIVDYLVKPFSLERFLKAISKAEKRYQSESNYSNSETIFLNIDKALHKVKIEDILYIESDRNYLTFVTEKQKLSVIDSLKNWTESLSKHQFIQVHKSYLINLKKVDKVIGNILYIKEQKIPIGRTYKSNFINTIQ</sequence>
<evidence type="ECO:0000256" key="1">
    <source>
        <dbReference type="PROSITE-ProRule" id="PRU00169"/>
    </source>
</evidence>
<dbReference type="SUPFAM" id="SSF52172">
    <property type="entry name" value="CheY-like"/>
    <property type="match status" value="1"/>
</dbReference>
<evidence type="ECO:0000313" key="4">
    <source>
        <dbReference type="EMBL" id="OSY88931.1"/>
    </source>
</evidence>
<feature type="modified residue" description="4-aspartylphosphate" evidence="1">
    <location>
        <position position="53"/>
    </location>
</feature>
<dbReference type="Pfam" id="PF00072">
    <property type="entry name" value="Response_reg"/>
    <property type="match status" value="1"/>
</dbReference>
<dbReference type="GO" id="GO:0003677">
    <property type="term" value="F:DNA binding"/>
    <property type="evidence" value="ECO:0007669"/>
    <property type="project" value="InterPro"/>
</dbReference>
<dbReference type="GO" id="GO:0000156">
    <property type="term" value="F:phosphorelay response regulator activity"/>
    <property type="evidence" value="ECO:0007669"/>
    <property type="project" value="InterPro"/>
</dbReference>
<dbReference type="PANTHER" id="PTHR37299:SF1">
    <property type="entry name" value="STAGE 0 SPORULATION PROTEIN A HOMOLOG"/>
    <property type="match status" value="1"/>
</dbReference>
<dbReference type="EMBL" id="LAPZ01000002">
    <property type="protein sequence ID" value="OSY88931.1"/>
    <property type="molecule type" value="Genomic_DNA"/>
</dbReference>
<evidence type="ECO:0000313" key="5">
    <source>
        <dbReference type="Proteomes" id="UP000194221"/>
    </source>
</evidence>
<comment type="caution">
    <text evidence="4">The sequence shown here is derived from an EMBL/GenBank/DDBJ whole genome shotgun (WGS) entry which is preliminary data.</text>
</comment>
<dbReference type="InterPro" id="IPR011006">
    <property type="entry name" value="CheY-like_superfamily"/>
</dbReference>
<feature type="domain" description="HTH LytTR-type" evidence="3">
    <location>
        <begin position="129"/>
        <end position="199"/>
    </location>
</feature>
<keyword evidence="5" id="KW-1185">Reference proteome</keyword>
<dbReference type="SMART" id="SM00850">
    <property type="entry name" value="LytTR"/>
    <property type="match status" value="1"/>
</dbReference>
<dbReference type="InterPro" id="IPR046947">
    <property type="entry name" value="LytR-like"/>
</dbReference>
<dbReference type="InParanoid" id="A0A1Y2PFZ6"/>
<dbReference type="InterPro" id="IPR001789">
    <property type="entry name" value="Sig_transdc_resp-reg_receiver"/>
</dbReference>
<dbReference type="PANTHER" id="PTHR37299">
    <property type="entry name" value="TRANSCRIPTIONAL REGULATOR-RELATED"/>
    <property type="match status" value="1"/>
</dbReference>
<dbReference type="Proteomes" id="UP000194221">
    <property type="component" value="Unassembled WGS sequence"/>
</dbReference>
<organism evidence="4 5">
    <name type="scientific">Tenacibaculum holothuriorum</name>
    <dbReference type="NCBI Taxonomy" id="1635173"/>
    <lineage>
        <taxon>Bacteria</taxon>
        <taxon>Pseudomonadati</taxon>
        <taxon>Bacteroidota</taxon>
        <taxon>Flavobacteriia</taxon>
        <taxon>Flavobacteriales</taxon>
        <taxon>Flavobacteriaceae</taxon>
        <taxon>Tenacibaculum</taxon>
    </lineage>
</organism>